<keyword evidence="9" id="KW-0010">Activator</keyword>
<protein>
    <recommendedName>
        <fullName evidence="15">Eyes absent homolog</fullName>
        <ecNumber evidence="15">3.1.3.48</ecNumber>
    </recommendedName>
</protein>
<dbReference type="Pfam" id="PF00702">
    <property type="entry name" value="Hydrolase"/>
    <property type="match status" value="1"/>
</dbReference>
<evidence type="ECO:0000256" key="11">
    <source>
        <dbReference type="ARBA" id="ARBA00023242"/>
    </source>
</evidence>
<dbReference type="OrthoDB" id="167668at2759"/>
<keyword evidence="3" id="KW-0217">Developmental protein</keyword>
<dbReference type="SFLD" id="SFLDG01129">
    <property type="entry name" value="C1.5:_HAD__Beta-PGM__Phosphata"/>
    <property type="match status" value="1"/>
</dbReference>
<keyword evidence="18" id="KW-1185">Reference proteome</keyword>
<evidence type="ECO:0000256" key="13">
    <source>
        <dbReference type="PIRSR" id="PIRSR628472-1"/>
    </source>
</evidence>
<keyword evidence="8 15" id="KW-0805">Transcription regulation</keyword>
<comment type="catalytic activity">
    <reaction evidence="12 15">
        <text>O-phospho-L-tyrosyl-[protein] + H2O = L-tyrosyl-[protein] + phosphate</text>
        <dbReference type="Rhea" id="RHEA:10684"/>
        <dbReference type="Rhea" id="RHEA-COMP:10136"/>
        <dbReference type="Rhea" id="RHEA-COMP:20101"/>
        <dbReference type="ChEBI" id="CHEBI:15377"/>
        <dbReference type="ChEBI" id="CHEBI:43474"/>
        <dbReference type="ChEBI" id="CHEBI:46858"/>
        <dbReference type="ChEBI" id="CHEBI:61978"/>
        <dbReference type="EC" id="3.1.3.48"/>
    </reaction>
</comment>
<keyword evidence="7 15" id="KW-0904">Protein phosphatase</keyword>
<evidence type="ECO:0000256" key="5">
    <source>
        <dbReference type="ARBA" id="ARBA00022801"/>
    </source>
</evidence>
<dbReference type="PANTHER" id="PTHR10190:SF16">
    <property type="entry name" value="DEVELOPMENTAL PROTEIN EYES ABSENT"/>
    <property type="match status" value="1"/>
</dbReference>
<feature type="active site" description="Proton donor" evidence="13">
    <location>
        <position position="171"/>
    </location>
</feature>
<gene>
    <name evidence="17" type="ORF">C0Q70_17166</name>
</gene>
<evidence type="ECO:0000256" key="10">
    <source>
        <dbReference type="ARBA" id="ARBA00023163"/>
    </source>
</evidence>
<comment type="caution">
    <text evidence="17">The sequence shown here is derived from an EMBL/GenBank/DDBJ whole genome shotgun (WGS) entry which is preliminary data.</text>
</comment>
<evidence type="ECO:0000256" key="9">
    <source>
        <dbReference type="ARBA" id="ARBA00023159"/>
    </source>
</evidence>
<dbReference type="PANTHER" id="PTHR10190">
    <property type="entry name" value="EYES ABSENT"/>
    <property type="match status" value="1"/>
</dbReference>
<keyword evidence="4 14" id="KW-0479">Metal-binding</keyword>
<dbReference type="NCBIfam" id="TIGR01658">
    <property type="entry name" value="EYA-cons_domain"/>
    <property type="match status" value="1"/>
</dbReference>
<name>A0A2T7NRT7_POMCA</name>
<feature type="active site" description="Nucleophile" evidence="13">
    <location>
        <position position="169"/>
    </location>
</feature>
<dbReference type="Gene3D" id="3.40.50.12350">
    <property type="match status" value="1"/>
</dbReference>
<evidence type="ECO:0000256" key="7">
    <source>
        <dbReference type="ARBA" id="ARBA00022912"/>
    </source>
</evidence>
<evidence type="ECO:0000256" key="1">
    <source>
        <dbReference type="ARBA" id="ARBA00004123"/>
    </source>
</evidence>
<evidence type="ECO:0000256" key="12">
    <source>
        <dbReference type="ARBA" id="ARBA00051722"/>
    </source>
</evidence>
<keyword evidence="6 14" id="KW-0460">Magnesium</keyword>
<evidence type="ECO:0000256" key="6">
    <source>
        <dbReference type="ARBA" id="ARBA00022842"/>
    </source>
</evidence>
<dbReference type="InterPro" id="IPR042577">
    <property type="entry name" value="EYA_dom_metazoan"/>
</dbReference>
<comment type="subcellular location">
    <subcellularLocation>
        <location evidence="1">Nucleus</location>
    </subcellularLocation>
</comment>
<dbReference type="InterPro" id="IPR028472">
    <property type="entry name" value="EYA"/>
</dbReference>
<dbReference type="STRING" id="400727.A0A2T7NRT7"/>
<evidence type="ECO:0000256" key="3">
    <source>
        <dbReference type="ARBA" id="ARBA00022473"/>
    </source>
</evidence>
<feature type="binding site" evidence="14">
    <location>
        <position position="169"/>
    </location>
    <ligand>
        <name>Mg(2+)</name>
        <dbReference type="ChEBI" id="CHEBI:18420"/>
    </ligand>
</feature>
<evidence type="ECO:0000256" key="15">
    <source>
        <dbReference type="RuleBase" id="RU362036"/>
    </source>
</evidence>
<accession>A0A2T7NRT7</accession>
<dbReference type="EMBL" id="PZQS01000010">
    <property type="protein sequence ID" value="PVD23891.1"/>
    <property type="molecule type" value="Genomic_DNA"/>
</dbReference>
<sequence length="433" mass="47670">MELSLSAFVMAAQASGGLTTDTVNNLHRAYDKRPQAAQLTSTPALLHPGVMAHKLPPGEGGSQMGDGWLGQRGIDGFAGYNYTQYPYQYPYLGSAAGGAVTSVPSTQTYQLIDSPVTTSAETPYSPSPPLKENGSSASAPVAGRGTKRPKRPQPSPGPESDLERVFVWDLDETIIIFHSLLTGSYAQRYGKDPPSSVSLGLRMEEMIFNLADTHLFFNDLEECDQVHIDDVSSDDNGQDLSNYNFATDGFHAAANNANLCLATGVRGGVDWMRKLAFRYRRMKEIYSNYRNNVGGLLGPQKRDQWLQLRQEIENLTDQWLTLALKSLSIINSRNNCVNVLVTTTQLVPALAKVLLYGLGGVFNIENIYSATKIGKESCFERIVSRFGRKCTYVVVGDGRDEESAAKQMNWPFWRISNHSDLAALHHALDLSYL</sequence>
<dbReference type="FunFam" id="3.40.50.12350:FF:000001">
    <property type="entry name" value="Eyes absent homolog"/>
    <property type="match status" value="1"/>
</dbReference>
<dbReference type="GO" id="GO:0030154">
    <property type="term" value="P:cell differentiation"/>
    <property type="evidence" value="ECO:0007669"/>
    <property type="project" value="TreeGrafter"/>
</dbReference>
<dbReference type="GO" id="GO:2001240">
    <property type="term" value="P:negative regulation of extrinsic apoptotic signaling pathway in absence of ligand"/>
    <property type="evidence" value="ECO:0007669"/>
    <property type="project" value="TreeGrafter"/>
</dbReference>
<dbReference type="CDD" id="cd02601">
    <property type="entry name" value="HAD_Eya"/>
    <property type="match status" value="1"/>
</dbReference>
<keyword evidence="11" id="KW-0539">Nucleus</keyword>
<feature type="binding site" evidence="14">
    <location>
        <position position="171"/>
    </location>
    <ligand>
        <name>Mg(2+)</name>
        <dbReference type="ChEBI" id="CHEBI:18420"/>
    </ligand>
</feature>
<keyword evidence="5 15" id="KW-0378">Hydrolase</keyword>
<dbReference type="AlphaFoldDB" id="A0A2T7NRT7"/>
<evidence type="ECO:0000256" key="14">
    <source>
        <dbReference type="PIRSR" id="PIRSR628472-2"/>
    </source>
</evidence>
<comment type="similarity">
    <text evidence="2 15">Belongs to the HAD-like hydrolase superfamily. EYA family.</text>
</comment>
<evidence type="ECO:0000313" key="18">
    <source>
        <dbReference type="Proteomes" id="UP000245119"/>
    </source>
</evidence>
<keyword evidence="10" id="KW-0804">Transcription</keyword>
<feature type="region of interest" description="Disordered" evidence="16">
    <location>
        <begin position="114"/>
        <end position="161"/>
    </location>
</feature>
<evidence type="ECO:0000256" key="8">
    <source>
        <dbReference type="ARBA" id="ARBA00023015"/>
    </source>
</evidence>
<proteinExistence type="inferred from homology"/>
<dbReference type="GO" id="GO:0004725">
    <property type="term" value="F:protein tyrosine phosphatase activity"/>
    <property type="evidence" value="ECO:0007669"/>
    <property type="project" value="UniProtKB-EC"/>
</dbReference>
<evidence type="ECO:0000256" key="4">
    <source>
        <dbReference type="ARBA" id="ARBA00022723"/>
    </source>
</evidence>
<comment type="cofactor">
    <cofactor evidence="14 15">
        <name>Mg(2+)</name>
        <dbReference type="ChEBI" id="CHEBI:18420"/>
    </cofactor>
    <text evidence="14 15">Binds 1 Mg(2+) ion per subunit.</text>
</comment>
<evidence type="ECO:0000256" key="16">
    <source>
        <dbReference type="SAM" id="MobiDB-lite"/>
    </source>
</evidence>
<dbReference type="SFLD" id="SFLDS00003">
    <property type="entry name" value="Haloacid_Dehalogenase"/>
    <property type="match status" value="1"/>
</dbReference>
<dbReference type="EC" id="3.1.3.48" evidence="15"/>
<dbReference type="Proteomes" id="UP000245119">
    <property type="component" value="Linkage Group LG10"/>
</dbReference>
<dbReference type="GO" id="GO:0045739">
    <property type="term" value="P:positive regulation of DNA repair"/>
    <property type="evidence" value="ECO:0007669"/>
    <property type="project" value="TreeGrafter"/>
</dbReference>
<feature type="compositionally biased region" description="Polar residues" evidence="16">
    <location>
        <begin position="114"/>
        <end position="124"/>
    </location>
</feature>
<organism evidence="17 18">
    <name type="scientific">Pomacea canaliculata</name>
    <name type="common">Golden apple snail</name>
    <dbReference type="NCBI Taxonomy" id="400727"/>
    <lineage>
        <taxon>Eukaryota</taxon>
        <taxon>Metazoa</taxon>
        <taxon>Spiralia</taxon>
        <taxon>Lophotrochozoa</taxon>
        <taxon>Mollusca</taxon>
        <taxon>Gastropoda</taxon>
        <taxon>Caenogastropoda</taxon>
        <taxon>Architaenioglossa</taxon>
        <taxon>Ampullarioidea</taxon>
        <taxon>Ampullariidae</taxon>
        <taxon>Pomacea</taxon>
    </lineage>
</organism>
<feature type="binding site" evidence="14">
    <location>
        <position position="397"/>
    </location>
    <ligand>
        <name>Mg(2+)</name>
        <dbReference type="ChEBI" id="CHEBI:18420"/>
    </ligand>
</feature>
<evidence type="ECO:0000313" key="17">
    <source>
        <dbReference type="EMBL" id="PVD23891.1"/>
    </source>
</evidence>
<reference evidence="17 18" key="1">
    <citation type="submission" date="2018-04" db="EMBL/GenBank/DDBJ databases">
        <title>The genome of golden apple snail Pomacea canaliculata provides insight into stress tolerance and invasive adaptation.</title>
        <authorList>
            <person name="Liu C."/>
            <person name="Liu B."/>
            <person name="Ren Y."/>
            <person name="Zhang Y."/>
            <person name="Wang H."/>
            <person name="Li S."/>
            <person name="Jiang F."/>
            <person name="Yin L."/>
            <person name="Zhang G."/>
            <person name="Qian W."/>
            <person name="Fan W."/>
        </authorList>
    </citation>
    <scope>NUCLEOTIDE SEQUENCE [LARGE SCALE GENOMIC DNA]</scope>
    <source>
        <strain evidence="17">SZHN2017</strain>
        <tissue evidence="17">Muscle</tissue>
    </source>
</reference>
<dbReference type="InterPro" id="IPR006545">
    <property type="entry name" value="EYA_dom"/>
</dbReference>
<dbReference type="GO" id="GO:0046872">
    <property type="term" value="F:metal ion binding"/>
    <property type="evidence" value="ECO:0007669"/>
    <property type="project" value="UniProtKB-KW"/>
</dbReference>
<dbReference type="GO" id="GO:0005634">
    <property type="term" value="C:nucleus"/>
    <property type="evidence" value="ECO:0007669"/>
    <property type="project" value="UniProtKB-SubCell"/>
</dbReference>
<dbReference type="InterPro" id="IPR038102">
    <property type="entry name" value="EYA_dom_sf"/>
</dbReference>
<evidence type="ECO:0000256" key="2">
    <source>
        <dbReference type="ARBA" id="ARBA00010501"/>
    </source>
</evidence>